<keyword evidence="2" id="KW-1185">Reference proteome</keyword>
<proteinExistence type="predicted"/>
<evidence type="ECO:0000313" key="2">
    <source>
        <dbReference type="Proteomes" id="UP001060085"/>
    </source>
</evidence>
<sequence length="131" mass="14521">MTLILIFLHLFLKSDSKQILLEAQSIYPNLSKLALALEKNLFVTSMLTISCNPYPLSPQPRLTTVERENETPRLHSTLLENGVEPVAGDRDEIMTEVEEATVDDDMTIDMETIEEIVRSSETNSSAPGGAS</sequence>
<dbReference type="Proteomes" id="UP001060085">
    <property type="component" value="Linkage Group LG06"/>
</dbReference>
<accession>A0ACC0A963</accession>
<evidence type="ECO:0000313" key="1">
    <source>
        <dbReference type="EMBL" id="KAI5657430.1"/>
    </source>
</evidence>
<organism evidence="1 2">
    <name type="scientific">Catharanthus roseus</name>
    <name type="common">Madagascar periwinkle</name>
    <name type="synonym">Vinca rosea</name>
    <dbReference type="NCBI Taxonomy" id="4058"/>
    <lineage>
        <taxon>Eukaryota</taxon>
        <taxon>Viridiplantae</taxon>
        <taxon>Streptophyta</taxon>
        <taxon>Embryophyta</taxon>
        <taxon>Tracheophyta</taxon>
        <taxon>Spermatophyta</taxon>
        <taxon>Magnoliopsida</taxon>
        <taxon>eudicotyledons</taxon>
        <taxon>Gunneridae</taxon>
        <taxon>Pentapetalae</taxon>
        <taxon>asterids</taxon>
        <taxon>lamiids</taxon>
        <taxon>Gentianales</taxon>
        <taxon>Apocynaceae</taxon>
        <taxon>Rauvolfioideae</taxon>
        <taxon>Vinceae</taxon>
        <taxon>Catharanthinae</taxon>
        <taxon>Catharanthus</taxon>
    </lineage>
</organism>
<comment type="caution">
    <text evidence="1">The sequence shown here is derived from an EMBL/GenBank/DDBJ whole genome shotgun (WGS) entry which is preliminary data.</text>
</comment>
<reference evidence="2" key="1">
    <citation type="journal article" date="2023" name="Nat. Plants">
        <title>Single-cell RNA sequencing provides a high-resolution roadmap for understanding the multicellular compartmentation of specialized metabolism.</title>
        <authorList>
            <person name="Sun S."/>
            <person name="Shen X."/>
            <person name="Li Y."/>
            <person name="Li Y."/>
            <person name="Wang S."/>
            <person name="Li R."/>
            <person name="Zhang H."/>
            <person name="Shen G."/>
            <person name="Guo B."/>
            <person name="Wei J."/>
            <person name="Xu J."/>
            <person name="St-Pierre B."/>
            <person name="Chen S."/>
            <person name="Sun C."/>
        </authorList>
    </citation>
    <scope>NUCLEOTIDE SEQUENCE [LARGE SCALE GENOMIC DNA]</scope>
</reference>
<gene>
    <name evidence="1" type="ORF">M9H77_26223</name>
</gene>
<dbReference type="EMBL" id="CM044706">
    <property type="protein sequence ID" value="KAI5657430.1"/>
    <property type="molecule type" value="Genomic_DNA"/>
</dbReference>
<protein>
    <submittedName>
        <fullName evidence="1">Uncharacterized protein</fullName>
    </submittedName>
</protein>
<name>A0ACC0A963_CATRO</name>